<dbReference type="GO" id="GO:0016787">
    <property type="term" value="F:hydrolase activity"/>
    <property type="evidence" value="ECO:0007669"/>
    <property type="project" value="UniProtKB-KW"/>
</dbReference>
<keyword evidence="8" id="KW-1185">Reference proteome</keyword>
<comment type="similarity">
    <text evidence="6">Belongs to the vsr family.</text>
</comment>
<dbReference type="EC" id="3.1.-.-" evidence="6"/>
<evidence type="ECO:0000256" key="1">
    <source>
        <dbReference type="ARBA" id="ARBA00022722"/>
    </source>
</evidence>
<sequence length="148" mass="17451">MADNHSKEVRSINMSHIRSTNSKPEEIVRKYLFAEGFRYRKNVKKLPGCPDIVLPKYKAVIFVNGCFWHKHDCPRFVWPSSNQDYWRPKILRNVERDNQSRKELETLGWKVITVWECELKKNVLNETLGKLIAELKAIDFSADNKETT</sequence>
<dbReference type="InterPro" id="IPR004603">
    <property type="entry name" value="DNA_mismatch_endonuc_vsr"/>
</dbReference>
<dbReference type="GO" id="GO:0006298">
    <property type="term" value="P:mismatch repair"/>
    <property type="evidence" value="ECO:0007669"/>
    <property type="project" value="UniProtKB-UniRule"/>
</dbReference>
<organism evidence="7 8">
    <name type="scientific">Yeguia hominis</name>
    <dbReference type="NCBI Taxonomy" id="2763662"/>
    <lineage>
        <taxon>Bacteria</taxon>
        <taxon>Bacillati</taxon>
        <taxon>Bacillota</taxon>
        <taxon>Clostridia</taxon>
        <taxon>Eubacteriales</taxon>
        <taxon>Yeguiaceae</taxon>
        <taxon>Yeguia</taxon>
    </lineage>
</organism>
<keyword evidence="4 6" id="KW-0378">Hydrolase</keyword>
<proteinExistence type="inferred from homology"/>
<evidence type="ECO:0000313" key="8">
    <source>
        <dbReference type="Proteomes" id="UP000651482"/>
    </source>
</evidence>
<name>A0A926D942_9FIRM</name>
<dbReference type="Proteomes" id="UP000651482">
    <property type="component" value="Unassembled WGS sequence"/>
</dbReference>
<evidence type="ECO:0000256" key="5">
    <source>
        <dbReference type="ARBA" id="ARBA00023204"/>
    </source>
</evidence>
<dbReference type="PIRSF" id="PIRSF018267">
    <property type="entry name" value="VSR_endonuc"/>
    <property type="match status" value="1"/>
</dbReference>
<keyword evidence="2 6" id="KW-0255">Endonuclease</keyword>
<gene>
    <name evidence="7" type="primary">vsr</name>
    <name evidence="7" type="ORF">IAG03_03500</name>
</gene>
<accession>A0A926D942</accession>
<comment type="caution">
    <text evidence="7">The sequence shown here is derived from an EMBL/GenBank/DDBJ whole genome shotgun (WGS) entry which is preliminary data.</text>
</comment>
<evidence type="ECO:0000256" key="6">
    <source>
        <dbReference type="PIRNR" id="PIRNR018267"/>
    </source>
</evidence>
<keyword evidence="3 6" id="KW-0227">DNA damage</keyword>
<dbReference type="Gene3D" id="3.40.960.10">
    <property type="entry name" value="VSR Endonuclease"/>
    <property type="match status" value="1"/>
</dbReference>
<keyword evidence="1 6" id="KW-0540">Nuclease</keyword>
<evidence type="ECO:0000313" key="7">
    <source>
        <dbReference type="EMBL" id="MBC8533084.1"/>
    </source>
</evidence>
<dbReference type="InterPro" id="IPR011335">
    <property type="entry name" value="Restrct_endonuc-II-like"/>
</dbReference>
<dbReference type="AlphaFoldDB" id="A0A926D942"/>
<dbReference type="SUPFAM" id="SSF52980">
    <property type="entry name" value="Restriction endonuclease-like"/>
    <property type="match status" value="1"/>
</dbReference>
<dbReference type="GO" id="GO:0004519">
    <property type="term" value="F:endonuclease activity"/>
    <property type="evidence" value="ECO:0007669"/>
    <property type="project" value="UniProtKB-KW"/>
</dbReference>
<dbReference type="NCBIfam" id="TIGR00632">
    <property type="entry name" value="vsr"/>
    <property type="match status" value="1"/>
</dbReference>
<dbReference type="Pfam" id="PF03852">
    <property type="entry name" value="Vsr"/>
    <property type="match status" value="1"/>
</dbReference>
<evidence type="ECO:0000256" key="3">
    <source>
        <dbReference type="ARBA" id="ARBA00022763"/>
    </source>
</evidence>
<protein>
    <recommendedName>
        <fullName evidence="6">Very short patch repair endonuclease</fullName>
        <ecNumber evidence="6">3.1.-.-</ecNumber>
    </recommendedName>
</protein>
<dbReference type="RefSeq" id="WP_249318416.1">
    <property type="nucleotide sequence ID" value="NZ_JACRSN010000004.1"/>
</dbReference>
<dbReference type="EMBL" id="JACRSN010000004">
    <property type="protein sequence ID" value="MBC8533084.1"/>
    <property type="molecule type" value="Genomic_DNA"/>
</dbReference>
<evidence type="ECO:0000256" key="2">
    <source>
        <dbReference type="ARBA" id="ARBA00022759"/>
    </source>
</evidence>
<comment type="function">
    <text evidence="6">May nick specific sequences that contain T:G mispairs resulting from m5C-deamination.</text>
</comment>
<keyword evidence="5 6" id="KW-0234">DNA repair</keyword>
<reference evidence="7" key="1">
    <citation type="submission" date="2020-08" db="EMBL/GenBank/DDBJ databases">
        <title>Genome public.</title>
        <authorList>
            <person name="Liu C."/>
            <person name="Sun Q."/>
        </authorList>
    </citation>
    <scope>NUCLEOTIDE SEQUENCE</scope>
    <source>
        <strain evidence="7">NSJ-40</strain>
    </source>
</reference>
<evidence type="ECO:0000256" key="4">
    <source>
        <dbReference type="ARBA" id="ARBA00022801"/>
    </source>
</evidence>
<dbReference type="CDD" id="cd00221">
    <property type="entry name" value="Vsr"/>
    <property type="match status" value="1"/>
</dbReference>